<dbReference type="Proteomes" id="UP000033058">
    <property type="component" value="Chromosome"/>
</dbReference>
<dbReference type="EMBL" id="CP009509">
    <property type="protein sequence ID" value="AKB39782.1"/>
    <property type="molecule type" value="Genomic_DNA"/>
</dbReference>
<name>A0A0E3PVQ2_METMZ</name>
<evidence type="ECO:0000313" key="3">
    <source>
        <dbReference type="EMBL" id="AKB39782.1"/>
    </source>
</evidence>
<sequence length="170" mass="19459">MKGYGEMAKNNPTRITAEPGKQEIIITREFDAPRELVFKAFTDPDLYTQWIGPRGFTTALKIFEPKNGGSWQYIQKDPEGNEYAFHGVNHDVTEPERIISTFEFEGLPEKGHVILDTARFEALPGDRTKLTSHSVFQTIEDRDGMLQSGMEEGINDSYERLDELLEKMKK</sequence>
<dbReference type="PATRIC" id="fig|1434117.4.peg.985"/>
<dbReference type="Gene3D" id="3.30.530.20">
    <property type="match status" value="1"/>
</dbReference>
<dbReference type="AlphaFoldDB" id="A0A0E3PVQ2"/>
<dbReference type="CDD" id="cd07826">
    <property type="entry name" value="SRPBCC_CalC_Aha1-like_9"/>
    <property type="match status" value="1"/>
</dbReference>
<evidence type="ECO:0000256" key="1">
    <source>
        <dbReference type="ARBA" id="ARBA00006817"/>
    </source>
</evidence>
<evidence type="ECO:0000259" key="2">
    <source>
        <dbReference type="Pfam" id="PF08327"/>
    </source>
</evidence>
<dbReference type="PANTHER" id="PTHR36929:SF5">
    <property type="entry name" value="BLR6751 PROTEIN"/>
    <property type="match status" value="1"/>
</dbReference>
<keyword evidence="3" id="KW-0472">Membrane</keyword>
<gene>
    <name evidence="3" type="ORF">MSMAW_0791</name>
</gene>
<dbReference type="SUPFAM" id="SSF55961">
    <property type="entry name" value="Bet v1-like"/>
    <property type="match status" value="1"/>
</dbReference>
<evidence type="ECO:0000313" key="4">
    <source>
        <dbReference type="Proteomes" id="UP000033058"/>
    </source>
</evidence>
<keyword evidence="3" id="KW-0812">Transmembrane</keyword>
<dbReference type="GO" id="GO:0004364">
    <property type="term" value="F:glutathione transferase activity"/>
    <property type="evidence" value="ECO:0007669"/>
    <property type="project" value="UniProtKB-EC"/>
</dbReference>
<feature type="domain" description="Activator of Hsp90 ATPase homologue 1/2-like C-terminal" evidence="2">
    <location>
        <begin position="31"/>
        <end position="166"/>
    </location>
</feature>
<dbReference type="InterPro" id="IPR013538">
    <property type="entry name" value="ASHA1/2-like_C"/>
</dbReference>
<comment type="similarity">
    <text evidence="1">Belongs to the AHA1 family.</text>
</comment>
<dbReference type="InterPro" id="IPR023393">
    <property type="entry name" value="START-like_dom_sf"/>
</dbReference>
<dbReference type="Pfam" id="PF08327">
    <property type="entry name" value="AHSA1"/>
    <property type="match status" value="1"/>
</dbReference>
<proteinExistence type="inferred from homology"/>
<protein>
    <submittedName>
        <fullName evidence="3">Putative glutathione S-transferase-related transmembrane protein</fullName>
        <ecNumber evidence="3">2.5.1.18</ecNumber>
    </submittedName>
</protein>
<dbReference type="HOGENOM" id="CLU_108923_6_1_2"/>
<dbReference type="PANTHER" id="PTHR36929">
    <property type="entry name" value="ATTACHMENT SUBUNIT, PUTATIVE-RELATED"/>
    <property type="match status" value="1"/>
</dbReference>
<dbReference type="EC" id="2.5.1.18" evidence="3"/>
<keyword evidence="3" id="KW-0808">Transferase</keyword>
<dbReference type="SMR" id="A0A0E3PVQ2"/>
<reference evidence="3 4" key="1">
    <citation type="submission" date="2014-07" db="EMBL/GenBank/DDBJ databases">
        <title>Methanogenic archaea and the global carbon cycle.</title>
        <authorList>
            <person name="Henriksen J.R."/>
            <person name="Luke J."/>
            <person name="Reinhart S."/>
            <person name="Benedict M.N."/>
            <person name="Youngblut N.D."/>
            <person name="Metcalf M.E."/>
            <person name="Whitaker R.J."/>
            <person name="Metcalf W.W."/>
        </authorList>
    </citation>
    <scope>NUCLEOTIDE SEQUENCE [LARGE SCALE GENOMIC DNA]</scope>
    <source>
        <strain evidence="3 4">WWM610</strain>
    </source>
</reference>
<accession>A0A0E3PVQ2</accession>
<organism evidence="3 4">
    <name type="scientific">Methanosarcina mazei WWM610</name>
    <dbReference type="NCBI Taxonomy" id="1434117"/>
    <lineage>
        <taxon>Archaea</taxon>
        <taxon>Methanobacteriati</taxon>
        <taxon>Methanobacteriota</taxon>
        <taxon>Stenosarchaea group</taxon>
        <taxon>Methanomicrobia</taxon>
        <taxon>Methanosarcinales</taxon>
        <taxon>Methanosarcinaceae</taxon>
        <taxon>Methanosarcina</taxon>
    </lineage>
</organism>